<dbReference type="SUPFAM" id="SSF55856">
    <property type="entry name" value="Cytochrome b5-like heme/steroid binding domain"/>
    <property type="match status" value="1"/>
</dbReference>
<dbReference type="AlphaFoldDB" id="A0A9R0ICQ6"/>
<dbReference type="GO" id="GO:0016020">
    <property type="term" value="C:membrane"/>
    <property type="evidence" value="ECO:0000318"/>
    <property type="project" value="GO_Central"/>
</dbReference>
<name>A0A9R0ICQ6_SPIOL</name>
<keyword evidence="5 8" id="KW-0408">Iron</keyword>
<dbReference type="OrthoDB" id="260519at2759"/>
<dbReference type="InterPro" id="IPR001199">
    <property type="entry name" value="Cyt_B5-like_heme/steroid-bd"/>
</dbReference>
<evidence type="ECO:0000256" key="2">
    <source>
        <dbReference type="ARBA" id="ARBA00022617"/>
    </source>
</evidence>
<keyword evidence="6 8" id="KW-0472">Membrane</keyword>
<sequence>MSSDPVVHGFEEVAKHNTKDDCWLIISGKVYNVTSFLDDHPGGDDVLLTSTGKDATEDFEDIGHSDNARDMLKSYYVGDVDVSSIPVKHKSTKSEPFQATTQTNQSSGLLIKFLQFLIPLVILGLAFGLKKFKQESTS</sequence>
<gene>
    <name evidence="11" type="primary">LOC110786672</name>
</gene>
<dbReference type="PROSITE" id="PS50255">
    <property type="entry name" value="CYTOCHROME_B5_2"/>
    <property type="match status" value="1"/>
</dbReference>
<dbReference type="FunFam" id="3.10.120.10:FF:000002">
    <property type="entry name" value="Cytochrome b5 type B"/>
    <property type="match status" value="1"/>
</dbReference>
<dbReference type="PRINTS" id="PR00363">
    <property type="entry name" value="CYTOCHROMEB5"/>
</dbReference>
<evidence type="ECO:0000256" key="4">
    <source>
        <dbReference type="ARBA" id="ARBA00022723"/>
    </source>
</evidence>
<evidence type="ECO:0000256" key="8">
    <source>
        <dbReference type="RuleBase" id="RU362121"/>
    </source>
</evidence>
<evidence type="ECO:0000313" key="10">
    <source>
        <dbReference type="Proteomes" id="UP000813463"/>
    </source>
</evidence>
<accession>A0A9R0ICQ6</accession>
<evidence type="ECO:0000256" key="6">
    <source>
        <dbReference type="ARBA" id="ARBA00023136"/>
    </source>
</evidence>
<reference evidence="11" key="2">
    <citation type="submission" date="2025-08" db="UniProtKB">
        <authorList>
            <consortium name="RefSeq"/>
        </authorList>
    </citation>
    <scope>IDENTIFICATION</scope>
    <source>
        <tissue evidence="11">Leaf</tissue>
    </source>
</reference>
<keyword evidence="2 8" id="KW-0349">Heme</keyword>
<keyword evidence="8" id="KW-1133">Transmembrane helix</keyword>
<dbReference type="InterPro" id="IPR050668">
    <property type="entry name" value="Cytochrome_b5"/>
</dbReference>
<dbReference type="PANTHER" id="PTHR19359">
    <property type="entry name" value="CYTOCHROME B5"/>
    <property type="match status" value="1"/>
</dbReference>
<organism evidence="10 11">
    <name type="scientific">Spinacia oleracea</name>
    <name type="common">Spinach</name>
    <dbReference type="NCBI Taxonomy" id="3562"/>
    <lineage>
        <taxon>Eukaryota</taxon>
        <taxon>Viridiplantae</taxon>
        <taxon>Streptophyta</taxon>
        <taxon>Embryophyta</taxon>
        <taxon>Tracheophyta</taxon>
        <taxon>Spermatophyta</taxon>
        <taxon>Magnoliopsida</taxon>
        <taxon>eudicotyledons</taxon>
        <taxon>Gunneridae</taxon>
        <taxon>Pentapetalae</taxon>
        <taxon>Caryophyllales</taxon>
        <taxon>Chenopodiaceae</taxon>
        <taxon>Chenopodioideae</taxon>
        <taxon>Anserineae</taxon>
        <taxon>Spinacia</taxon>
    </lineage>
</organism>
<reference evidence="10" key="1">
    <citation type="journal article" date="2021" name="Nat. Commun.">
        <title>Genomic analyses provide insights into spinach domestication and the genetic basis of agronomic traits.</title>
        <authorList>
            <person name="Cai X."/>
            <person name="Sun X."/>
            <person name="Xu C."/>
            <person name="Sun H."/>
            <person name="Wang X."/>
            <person name="Ge C."/>
            <person name="Zhang Z."/>
            <person name="Wang Q."/>
            <person name="Fei Z."/>
            <person name="Jiao C."/>
            <person name="Wang Q."/>
        </authorList>
    </citation>
    <scope>NUCLEOTIDE SEQUENCE [LARGE SCALE GENOMIC DNA]</scope>
    <source>
        <strain evidence="10">cv. Varoflay</strain>
    </source>
</reference>
<dbReference type="InterPro" id="IPR018506">
    <property type="entry name" value="Cyt_B5_heme-BS"/>
</dbReference>
<dbReference type="GO" id="GO:0020037">
    <property type="term" value="F:heme binding"/>
    <property type="evidence" value="ECO:0000318"/>
    <property type="project" value="GO_Central"/>
</dbReference>
<proteinExistence type="inferred from homology"/>
<dbReference type="RefSeq" id="XP_021846927.1">
    <property type="nucleotide sequence ID" value="XM_021991235.2"/>
</dbReference>
<evidence type="ECO:0000313" key="11">
    <source>
        <dbReference type="RefSeq" id="XP_021846927.1"/>
    </source>
</evidence>
<evidence type="ECO:0000256" key="3">
    <source>
        <dbReference type="ARBA" id="ARBA00022692"/>
    </source>
</evidence>
<dbReference type="GO" id="GO:0046872">
    <property type="term" value="F:metal ion binding"/>
    <property type="evidence" value="ECO:0007669"/>
    <property type="project" value="UniProtKB-UniRule"/>
</dbReference>
<keyword evidence="10" id="KW-1185">Reference proteome</keyword>
<dbReference type="PANTHER" id="PTHR19359:SF139">
    <property type="entry name" value="CYTOCHROME B5-LIKE"/>
    <property type="match status" value="1"/>
</dbReference>
<evidence type="ECO:0000256" key="5">
    <source>
        <dbReference type="ARBA" id="ARBA00023004"/>
    </source>
</evidence>
<comment type="subcellular location">
    <subcellularLocation>
        <location evidence="1">Membrane</location>
    </subcellularLocation>
</comment>
<evidence type="ECO:0000259" key="9">
    <source>
        <dbReference type="PROSITE" id="PS50255"/>
    </source>
</evidence>
<dbReference type="SMART" id="SM01117">
    <property type="entry name" value="Cyt-b5"/>
    <property type="match status" value="1"/>
</dbReference>
<keyword evidence="4 8" id="KW-0479">Metal-binding</keyword>
<protein>
    <submittedName>
        <fullName evidence="11">Cytochrome b5</fullName>
    </submittedName>
</protein>
<dbReference type="InterPro" id="IPR036400">
    <property type="entry name" value="Cyt_B5-like_heme/steroid_sf"/>
</dbReference>
<feature type="transmembrane region" description="Helical" evidence="8">
    <location>
        <begin position="109"/>
        <end position="129"/>
    </location>
</feature>
<dbReference type="Gene3D" id="3.10.120.10">
    <property type="entry name" value="Cytochrome b5-like heme/steroid binding domain"/>
    <property type="match status" value="1"/>
</dbReference>
<keyword evidence="3 8" id="KW-0812">Transmembrane</keyword>
<dbReference type="Proteomes" id="UP000813463">
    <property type="component" value="Chromosome 2"/>
</dbReference>
<dbReference type="PROSITE" id="PS00191">
    <property type="entry name" value="CYTOCHROME_B5_1"/>
    <property type="match status" value="1"/>
</dbReference>
<evidence type="ECO:0000256" key="1">
    <source>
        <dbReference type="ARBA" id="ARBA00004370"/>
    </source>
</evidence>
<feature type="domain" description="Cytochrome b5 heme-binding" evidence="9">
    <location>
        <begin position="5"/>
        <end position="81"/>
    </location>
</feature>
<comment type="similarity">
    <text evidence="7 8">Belongs to the cytochrome b5 family.</text>
</comment>
<dbReference type="KEGG" id="soe:110786672"/>
<dbReference type="Pfam" id="PF00173">
    <property type="entry name" value="Cyt-b5"/>
    <property type="match status" value="1"/>
</dbReference>
<dbReference type="GeneID" id="110786672"/>
<evidence type="ECO:0000256" key="7">
    <source>
        <dbReference type="ARBA" id="ARBA00038168"/>
    </source>
</evidence>